<dbReference type="STRING" id="458.Lrub_0530"/>
<dbReference type="Proteomes" id="UP000054608">
    <property type="component" value="Unassembled WGS sequence"/>
</dbReference>
<comment type="caution">
    <text evidence="4">The sequence shown here is derived from an EMBL/GenBank/DDBJ whole genome shotgun (WGS) entry which is preliminary data.</text>
</comment>
<reference evidence="4 5" key="1">
    <citation type="submission" date="2015-11" db="EMBL/GenBank/DDBJ databases">
        <title>Genomic analysis of 38 Legionella species identifies large and diverse effector repertoires.</title>
        <authorList>
            <person name="Burstein D."/>
            <person name="Amaro F."/>
            <person name="Zusman T."/>
            <person name="Lifshitz Z."/>
            <person name="Cohen O."/>
            <person name="Gilbert J.A."/>
            <person name="Pupko T."/>
            <person name="Shuman H.A."/>
            <person name="Segal G."/>
        </authorList>
    </citation>
    <scope>NUCLEOTIDE SEQUENCE [LARGE SCALE GENOMIC DNA]</scope>
    <source>
        <strain evidence="4 5">WA-270A-C2</strain>
    </source>
</reference>
<evidence type="ECO:0000313" key="5">
    <source>
        <dbReference type="Proteomes" id="UP000054608"/>
    </source>
</evidence>
<keyword evidence="5" id="KW-1185">Reference proteome</keyword>
<dbReference type="InterPro" id="IPR036291">
    <property type="entry name" value="NAD(P)-bd_dom_sf"/>
</dbReference>
<evidence type="ECO:0000256" key="1">
    <source>
        <dbReference type="ARBA" id="ARBA00005125"/>
    </source>
</evidence>
<comment type="pathway">
    <text evidence="1">Bacterial outer membrane biogenesis; LPS O-antigen biosynthesis.</text>
</comment>
<dbReference type="EMBL" id="LNYT01000006">
    <property type="protein sequence ID" value="KTD49431.1"/>
    <property type="molecule type" value="Genomic_DNA"/>
</dbReference>
<comment type="similarity">
    <text evidence="2">Belongs to the NAD(P)-dependent epimerase/dehydratase family.</text>
</comment>
<name>A0A0W0XXG0_9GAMM</name>
<evidence type="ECO:0000259" key="3">
    <source>
        <dbReference type="Pfam" id="PF01370"/>
    </source>
</evidence>
<dbReference type="Gene3D" id="3.90.25.10">
    <property type="entry name" value="UDP-galactose 4-epimerase, domain 1"/>
    <property type="match status" value="1"/>
</dbReference>
<dbReference type="OrthoDB" id="9803010at2"/>
<dbReference type="Gene3D" id="3.40.50.720">
    <property type="entry name" value="NAD(P)-binding Rossmann-like Domain"/>
    <property type="match status" value="1"/>
</dbReference>
<dbReference type="AlphaFoldDB" id="A0A0W0XXG0"/>
<gene>
    <name evidence="4" type="primary">capI_1</name>
    <name evidence="4" type="ORF">Lrub_0530</name>
</gene>
<sequence length="306" mass="33626">MKKALVTGGMGFIGNHLTHRLLKAGVEVIILDKNIDKPGYYDVRDALIIEGDVLSKALLHDLLNEVDACFHLAALASIALCERDWLFSHAVNALAFNYLLDEIRLLDKRPKLVYASSAAVYGESRTLPLEEKEPAHPVSNYGCDKLCNEMYAGMMSRMAGIHSIGLRFFNVYGPGQSASNPYSGVMSHFKQAILTHQNLPIYGDGQQTRDFIYIDDVVDALIKAASIDCSEALVFNICTGEAITIESLARLMLKLTDSQAGIDYLPARGGDLVHSLGKTELAQKQLGFRAKTQIEDGLKQFLNNSC</sequence>
<accession>A0A0W0XXG0</accession>
<proteinExistence type="inferred from homology"/>
<organism evidence="4 5">
    <name type="scientific">Legionella rubrilucens</name>
    <dbReference type="NCBI Taxonomy" id="458"/>
    <lineage>
        <taxon>Bacteria</taxon>
        <taxon>Pseudomonadati</taxon>
        <taxon>Pseudomonadota</taxon>
        <taxon>Gammaproteobacteria</taxon>
        <taxon>Legionellales</taxon>
        <taxon>Legionellaceae</taxon>
        <taxon>Legionella</taxon>
    </lineage>
</organism>
<evidence type="ECO:0000313" key="4">
    <source>
        <dbReference type="EMBL" id="KTD49431.1"/>
    </source>
</evidence>
<protein>
    <submittedName>
        <fullName evidence="4">Protein capI</fullName>
    </submittedName>
</protein>
<dbReference type="RefSeq" id="WP_058530661.1">
    <property type="nucleotide sequence ID" value="NZ_CAAAIN010000003.1"/>
</dbReference>
<dbReference type="PANTHER" id="PTHR43000">
    <property type="entry name" value="DTDP-D-GLUCOSE 4,6-DEHYDRATASE-RELATED"/>
    <property type="match status" value="1"/>
</dbReference>
<evidence type="ECO:0000256" key="2">
    <source>
        <dbReference type="ARBA" id="ARBA00007637"/>
    </source>
</evidence>
<dbReference type="SUPFAM" id="SSF51735">
    <property type="entry name" value="NAD(P)-binding Rossmann-fold domains"/>
    <property type="match status" value="1"/>
</dbReference>
<dbReference type="Pfam" id="PF01370">
    <property type="entry name" value="Epimerase"/>
    <property type="match status" value="1"/>
</dbReference>
<dbReference type="PATRIC" id="fig|458.5.peg.548"/>
<feature type="domain" description="NAD-dependent epimerase/dehydratase" evidence="3">
    <location>
        <begin position="4"/>
        <end position="227"/>
    </location>
</feature>
<dbReference type="InterPro" id="IPR001509">
    <property type="entry name" value="Epimerase_deHydtase"/>
</dbReference>